<evidence type="ECO:0000256" key="4">
    <source>
        <dbReference type="PIRSR" id="PIRSR602401-1"/>
    </source>
</evidence>
<sequence length="502" mass="57856">MVVGNVSTITVALGLLLAYPILKAIYNVYLHPLSKVPGPWIWSASRLPYIRSLLAGQLIHDIEKLHKRYGSVVRIAPNEVTFANVEAWRKIYQGRPDHQTYLKDPVWWAPQQDEPTSLFNAIDVDRHARMRKIVAPAFTARAIKAQETIIQRYVNLLVERLEEQVTKEGETVVVDVSPWFNFTTFDIFGDLGFGESFNCLENSQYHPWISLLFQYVVGATYAASARFYPVIEFILMKLMPPSLKKAQKDHYKQILDKVQRRFNWELQRPDIMSHVIENEQTGKKGFTLDEINATFHGMTIAGSETTATTLCGAMTYLVADETKLRTLEKELRDTFGTREQMYLEALQNLPYLNAVLREALRLCPAVPYMLPRRIPKGGDTVCGYWLPEGMCVSIQAWTMNRDSTYFHRALDFNPERWLPEASTNEKSPYFHHQRQNIQPFSIGARNCLGQNLAWAEMRTILAKLVYTFDFGATEGMTRWQDLRTYLLVEKKPIDVKMSLRVT</sequence>
<dbReference type="PRINTS" id="PR00385">
    <property type="entry name" value="P450"/>
</dbReference>
<dbReference type="Pfam" id="PF00067">
    <property type="entry name" value="p450"/>
    <property type="match status" value="1"/>
</dbReference>
<dbReference type="GO" id="GO:0020037">
    <property type="term" value="F:heme binding"/>
    <property type="evidence" value="ECO:0007669"/>
    <property type="project" value="InterPro"/>
</dbReference>
<dbReference type="PANTHER" id="PTHR24305:SF199">
    <property type="entry name" value="P450, PUTATIVE (EUROFUNG)-RELATED"/>
    <property type="match status" value="1"/>
</dbReference>
<dbReference type="InterPro" id="IPR001128">
    <property type="entry name" value="Cyt_P450"/>
</dbReference>
<dbReference type="InterPro" id="IPR002401">
    <property type="entry name" value="Cyt_P450_E_grp-I"/>
</dbReference>
<dbReference type="Gene3D" id="1.10.630.10">
    <property type="entry name" value="Cytochrome P450"/>
    <property type="match status" value="1"/>
</dbReference>
<dbReference type="CDD" id="cd11058">
    <property type="entry name" value="CYP60B-like"/>
    <property type="match status" value="1"/>
</dbReference>
<proteinExistence type="inferred from homology"/>
<dbReference type="InterPro" id="IPR036396">
    <property type="entry name" value="Cyt_P450_sf"/>
</dbReference>
<dbReference type="OrthoDB" id="1470350at2759"/>
<evidence type="ECO:0000256" key="3">
    <source>
        <dbReference type="ARBA" id="ARBA00023004"/>
    </source>
</evidence>
<dbReference type="PANTHER" id="PTHR24305">
    <property type="entry name" value="CYTOCHROME P450"/>
    <property type="match status" value="1"/>
</dbReference>
<feature type="binding site" description="axial binding residue" evidence="4">
    <location>
        <position position="447"/>
    </location>
    <ligand>
        <name>heme</name>
        <dbReference type="ChEBI" id="CHEBI:30413"/>
    </ligand>
    <ligandPart>
        <name>Fe</name>
        <dbReference type="ChEBI" id="CHEBI:18248"/>
    </ligandPart>
</feature>
<dbReference type="AlphaFoldDB" id="A0A6A5Z1I9"/>
<dbReference type="GO" id="GO:0005506">
    <property type="term" value="F:iron ion binding"/>
    <property type="evidence" value="ECO:0007669"/>
    <property type="project" value="InterPro"/>
</dbReference>
<dbReference type="SUPFAM" id="SSF48264">
    <property type="entry name" value="Cytochrome P450"/>
    <property type="match status" value="1"/>
</dbReference>
<keyword evidence="5" id="KW-0503">Monooxygenase</keyword>
<keyword evidence="5" id="KW-0560">Oxidoreductase</keyword>
<evidence type="ECO:0000256" key="1">
    <source>
        <dbReference type="ARBA" id="ARBA00001971"/>
    </source>
</evidence>
<reference evidence="6" key="1">
    <citation type="journal article" date="2020" name="Stud. Mycol.">
        <title>101 Dothideomycetes genomes: a test case for predicting lifestyles and emergence of pathogens.</title>
        <authorList>
            <person name="Haridas S."/>
            <person name="Albert R."/>
            <person name="Binder M."/>
            <person name="Bloem J."/>
            <person name="Labutti K."/>
            <person name="Salamov A."/>
            <person name="Andreopoulos B."/>
            <person name="Baker S."/>
            <person name="Barry K."/>
            <person name="Bills G."/>
            <person name="Bluhm B."/>
            <person name="Cannon C."/>
            <person name="Castanera R."/>
            <person name="Culley D."/>
            <person name="Daum C."/>
            <person name="Ezra D."/>
            <person name="Gonzalez J."/>
            <person name="Henrissat B."/>
            <person name="Kuo A."/>
            <person name="Liang C."/>
            <person name="Lipzen A."/>
            <person name="Lutzoni F."/>
            <person name="Magnuson J."/>
            <person name="Mondo S."/>
            <person name="Nolan M."/>
            <person name="Ohm R."/>
            <person name="Pangilinan J."/>
            <person name="Park H.-J."/>
            <person name="Ramirez L."/>
            <person name="Alfaro M."/>
            <person name="Sun H."/>
            <person name="Tritt A."/>
            <person name="Yoshinaga Y."/>
            <person name="Zwiers L.-H."/>
            <person name="Turgeon B."/>
            <person name="Goodwin S."/>
            <person name="Spatafora J."/>
            <person name="Crous P."/>
            <person name="Grigoriev I."/>
        </authorList>
    </citation>
    <scope>NUCLEOTIDE SEQUENCE</scope>
    <source>
        <strain evidence="6">CBS 627.86</strain>
    </source>
</reference>
<dbReference type="InterPro" id="IPR050121">
    <property type="entry name" value="Cytochrome_P450_monoxygenase"/>
</dbReference>
<dbReference type="InterPro" id="IPR017972">
    <property type="entry name" value="Cyt_P450_CS"/>
</dbReference>
<evidence type="ECO:0000256" key="5">
    <source>
        <dbReference type="RuleBase" id="RU000461"/>
    </source>
</evidence>
<gene>
    <name evidence="6" type="ORF">BDV96DRAFT_497469</name>
</gene>
<keyword evidence="4 5" id="KW-0349">Heme</keyword>
<evidence type="ECO:0000313" key="6">
    <source>
        <dbReference type="EMBL" id="KAF2112717.1"/>
    </source>
</evidence>
<dbReference type="Proteomes" id="UP000799770">
    <property type="component" value="Unassembled WGS sequence"/>
</dbReference>
<protein>
    <submittedName>
        <fullName evidence="6">Cytochrome P450</fullName>
    </submittedName>
</protein>
<name>A0A6A5Z1I9_9PLEO</name>
<dbReference type="EMBL" id="ML977330">
    <property type="protein sequence ID" value="KAF2112717.1"/>
    <property type="molecule type" value="Genomic_DNA"/>
</dbReference>
<keyword evidence="2 4" id="KW-0479">Metal-binding</keyword>
<evidence type="ECO:0000256" key="2">
    <source>
        <dbReference type="ARBA" id="ARBA00022723"/>
    </source>
</evidence>
<accession>A0A6A5Z1I9</accession>
<dbReference type="PRINTS" id="PR00463">
    <property type="entry name" value="EP450I"/>
</dbReference>
<evidence type="ECO:0000313" key="7">
    <source>
        <dbReference type="Proteomes" id="UP000799770"/>
    </source>
</evidence>
<dbReference type="GO" id="GO:0016705">
    <property type="term" value="F:oxidoreductase activity, acting on paired donors, with incorporation or reduction of molecular oxygen"/>
    <property type="evidence" value="ECO:0007669"/>
    <property type="project" value="InterPro"/>
</dbReference>
<keyword evidence="3 4" id="KW-0408">Iron</keyword>
<comment type="similarity">
    <text evidence="5">Belongs to the cytochrome P450 family.</text>
</comment>
<comment type="cofactor">
    <cofactor evidence="1 4">
        <name>heme</name>
        <dbReference type="ChEBI" id="CHEBI:30413"/>
    </cofactor>
</comment>
<organism evidence="6 7">
    <name type="scientific">Lophiotrema nucula</name>
    <dbReference type="NCBI Taxonomy" id="690887"/>
    <lineage>
        <taxon>Eukaryota</taxon>
        <taxon>Fungi</taxon>
        <taxon>Dikarya</taxon>
        <taxon>Ascomycota</taxon>
        <taxon>Pezizomycotina</taxon>
        <taxon>Dothideomycetes</taxon>
        <taxon>Pleosporomycetidae</taxon>
        <taxon>Pleosporales</taxon>
        <taxon>Lophiotremataceae</taxon>
        <taxon>Lophiotrema</taxon>
    </lineage>
</organism>
<keyword evidence="7" id="KW-1185">Reference proteome</keyword>
<dbReference type="GO" id="GO:0004497">
    <property type="term" value="F:monooxygenase activity"/>
    <property type="evidence" value="ECO:0007669"/>
    <property type="project" value="UniProtKB-KW"/>
</dbReference>
<dbReference type="PROSITE" id="PS00086">
    <property type="entry name" value="CYTOCHROME_P450"/>
    <property type="match status" value="1"/>
</dbReference>